<evidence type="ECO:0000313" key="2">
    <source>
        <dbReference type="EMBL" id="RJG21363.1"/>
    </source>
</evidence>
<comment type="caution">
    <text evidence="2">The sequence shown here is derived from an EMBL/GenBank/DDBJ whole genome shotgun (WGS) entry which is preliminary data.</text>
</comment>
<dbReference type="Proteomes" id="UP000266177">
    <property type="component" value="Unassembled WGS sequence"/>
</dbReference>
<dbReference type="InterPro" id="IPR029016">
    <property type="entry name" value="GAF-like_dom_sf"/>
</dbReference>
<accession>A0A3A3GUN7</accession>
<reference evidence="2 3" key="1">
    <citation type="submission" date="2018-09" db="EMBL/GenBank/DDBJ databases">
        <title>Paenibacillus SK2017-BO5.</title>
        <authorList>
            <person name="Piskunova J.V."/>
            <person name="Dubiley S.A."/>
            <person name="Severinov K.V."/>
        </authorList>
    </citation>
    <scope>NUCLEOTIDE SEQUENCE [LARGE SCALE GENOMIC DNA]</scope>
    <source>
        <strain evidence="2 3">BO5</strain>
    </source>
</reference>
<gene>
    <name evidence="2" type="ORF">DQX05_21940</name>
</gene>
<keyword evidence="1" id="KW-0812">Transmembrane</keyword>
<keyword evidence="1" id="KW-0472">Membrane</keyword>
<dbReference type="EMBL" id="QYZD01000025">
    <property type="protein sequence ID" value="RJG21363.1"/>
    <property type="molecule type" value="Genomic_DNA"/>
</dbReference>
<dbReference type="RefSeq" id="WP_119795598.1">
    <property type="nucleotide sequence ID" value="NZ_QYZD01000025.1"/>
</dbReference>
<dbReference type="AlphaFoldDB" id="A0A3A3GUN7"/>
<organism evidence="2 3">
    <name type="scientific">Paenibacillus thiaminolyticus</name>
    <name type="common">Bacillus thiaminolyticus</name>
    <dbReference type="NCBI Taxonomy" id="49283"/>
    <lineage>
        <taxon>Bacteria</taxon>
        <taxon>Bacillati</taxon>
        <taxon>Bacillota</taxon>
        <taxon>Bacilli</taxon>
        <taxon>Bacillales</taxon>
        <taxon>Paenibacillaceae</taxon>
        <taxon>Paenibacillus</taxon>
    </lineage>
</organism>
<feature type="transmembrane region" description="Helical" evidence="1">
    <location>
        <begin position="36"/>
        <end position="61"/>
    </location>
</feature>
<keyword evidence="1" id="KW-1133">Transmembrane helix</keyword>
<feature type="transmembrane region" description="Helical" evidence="1">
    <location>
        <begin position="73"/>
        <end position="96"/>
    </location>
</feature>
<sequence length="359" mass="41921">MKPENDDEVRELLGNSTYIPFLHRIKESWLSLGIKWVVNFIIAVVDFINLPAFVFAFLFFFEQVIQQIIDKRFTLDISLELILWFFGAWLLLRFLMEKTRKNIVSPTLFPIWFMNSKGILRNWFFSIEMANKYNTDLDTYVKKQADEYIRQRTMELENHNLKLQDLTLRLSELHNFPNEAYEAFGRCAEMLSDFVIAPAEARNDFDNVLDRILVQLVNTKPIQRYIKQASILLYDEGAGELTIAGQFNISNSVVRTKVIKYGERFAGKVIQENKVVWIRDVNSDEAKEAYDFSDDVNRSYIGIVGYPFGIENRVPYGIICLHFIDVEFDETEKIVMTKTLEAFSQFVIASINIKDNGFI</sequence>
<dbReference type="Gene3D" id="3.30.450.40">
    <property type="match status" value="1"/>
</dbReference>
<proteinExistence type="predicted"/>
<protein>
    <submittedName>
        <fullName evidence="2">GAF domain-containing protein</fullName>
    </submittedName>
</protein>
<evidence type="ECO:0000313" key="3">
    <source>
        <dbReference type="Proteomes" id="UP000266177"/>
    </source>
</evidence>
<dbReference type="SUPFAM" id="SSF55781">
    <property type="entry name" value="GAF domain-like"/>
    <property type="match status" value="1"/>
</dbReference>
<name>A0A3A3GUN7_PANTH</name>
<dbReference type="OrthoDB" id="2597931at2"/>
<evidence type="ECO:0000256" key="1">
    <source>
        <dbReference type="SAM" id="Phobius"/>
    </source>
</evidence>